<evidence type="ECO:0000256" key="7">
    <source>
        <dbReference type="SAM" id="MobiDB-lite"/>
    </source>
</evidence>
<evidence type="ECO:0000259" key="8">
    <source>
        <dbReference type="PROSITE" id="PS50157"/>
    </source>
</evidence>
<dbReference type="SMART" id="SM00868">
    <property type="entry name" value="zf-AD"/>
    <property type="match status" value="1"/>
</dbReference>
<dbReference type="GO" id="GO:0005634">
    <property type="term" value="C:nucleus"/>
    <property type="evidence" value="ECO:0007669"/>
    <property type="project" value="InterPro"/>
</dbReference>
<dbReference type="InterPro" id="IPR013087">
    <property type="entry name" value="Znf_C2H2_type"/>
</dbReference>
<dbReference type="FunFam" id="3.30.160.60:FF:000624">
    <property type="entry name" value="zinc finger protein 697"/>
    <property type="match status" value="1"/>
</dbReference>
<feature type="domain" description="C2H2-type" evidence="8">
    <location>
        <begin position="131"/>
        <end position="158"/>
    </location>
</feature>
<feature type="binding site" evidence="6">
    <location>
        <position position="5"/>
    </location>
    <ligand>
        <name>Zn(2+)</name>
        <dbReference type="ChEBI" id="CHEBI:29105"/>
    </ligand>
</feature>
<evidence type="ECO:0000259" key="9">
    <source>
        <dbReference type="PROSITE" id="PS51915"/>
    </source>
</evidence>
<organism evidence="10 11">
    <name type="scientific">Drosophila pseudoobscura pseudoobscura</name>
    <name type="common">Fruit fly</name>
    <dbReference type="NCBI Taxonomy" id="46245"/>
    <lineage>
        <taxon>Eukaryota</taxon>
        <taxon>Metazoa</taxon>
        <taxon>Ecdysozoa</taxon>
        <taxon>Arthropoda</taxon>
        <taxon>Hexapoda</taxon>
        <taxon>Insecta</taxon>
        <taxon>Pterygota</taxon>
        <taxon>Neoptera</taxon>
        <taxon>Endopterygota</taxon>
        <taxon>Diptera</taxon>
        <taxon>Brachycera</taxon>
        <taxon>Muscomorpha</taxon>
        <taxon>Ephydroidea</taxon>
        <taxon>Drosophilidae</taxon>
        <taxon>Drosophila</taxon>
        <taxon>Sophophora</taxon>
    </lineage>
</organism>
<protein>
    <submittedName>
        <fullName evidence="11">Zinc finger protein 501-like isoform X2</fullName>
    </submittedName>
</protein>
<evidence type="ECO:0000256" key="5">
    <source>
        <dbReference type="PROSITE-ProRule" id="PRU00042"/>
    </source>
</evidence>
<dbReference type="Proteomes" id="UP000001819">
    <property type="component" value="Chromosome 4"/>
</dbReference>
<evidence type="ECO:0000256" key="2">
    <source>
        <dbReference type="ARBA" id="ARBA00022737"/>
    </source>
</evidence>
<name>A0A6I8VY86_DROPS</name>
<dbReference type="PROSITE" id="PS00028">
    <property type="entry name" value="ZINC_FINGER_C2H2_1"/>
    <property type="match status" value="6"/>
</dbReference>
<keyword evidence="10" id="KW-1185">Reference proteome</keyword>
<dbReference type="SMART" id="SM00355">
    <property type="entry name" value="ZnF_C2H2"/>
    <property type="match status" value="6"/>
</dbReference>
<feature type="binding site" evidence="6">
    <location>
        <position position="52"/>
    </location>
    <ligand>
        <name>Zn(2+)</name>
        <dbReference type="ChEBI" id="CHEBI:29105"/>
    </ligand>
</feature>
<dbReference type="GO" id="GO:0000978">
    <property type="term" value="F:RNA polymerase II cis-regulatory region sequence-specific DNA binding"/>
    <property type="evidence" value="ECO:0007669"/>
    <property type="project" value="TreeGrafter"/>
</dbReference>
<accession>A0A6I8VY86</accession>
<dbReference type="SUPFAM" id="SSF57667">
    <property type="entry name" value="beta-beta-alpha zinc fingers"/>
    <property type="match status" value="3"/>
</dbReference>
<dbReference type="PROSITE" id="PS50157">
    <property type="entry name" value="ZINC_FINGER_C2H2_2"/>
    <property type="match status" value="6"/>
</dbReference>
<evidence type="ECO:0000313" key="11">
    <source>
        <dbReference type="RefSeq" id="XP_033236061.1"/>
    </source>
</evidence>
<keyword evidence="1 6" id="KW-0479">Metal-binding</keyword>
<dbReference type="Pfam" id="PF00096">
    <property type="entry name" value="zf-C2H2"/>
    <property type="match status" value="5"/>
</dbReference>
<keyword evidence="2" id="KW-0677">Repeat</keyword>
<feature type="binding site" evidence="6">
    <location>
        <position position="55"/>
    </location>
    <ligand>
        <name>Zn(2+)</name>
        <dbReference type="ChEBI" id="CHEBI:29105"/>
    </ligand>
</feature>
<evidence type="ECO:0000256" key="4">
    <source>
        <dbReference type="ARBA" id="ARBA00022833"/>
    </source>
</evidence>
<feature type="region of interest" description="Disordered" evidence="7">
    <location>
        <begin position="306"/>
        <end position="326"/>
    </location>
</feature>
<evidence type="ECO:0000256" key="1">
    <source>
        <dbReference type="ARBA" id="ARBA00022723"/>
    </source>
</evidence>
<evidence type="ECO:0000256" key="6">
    <source>
        <dbReference type="PROSITE-ProRule" id="PRU01263"/>
    </source>
</evidence>
<dbReference type="GO" id="GO:0000981">
    <property type="term" value="F:DNA-binding transcription factor activity, RNA polymerase II-specific"/>
    <property type="evidence" value="ECO:0007669"/>
    <property type="project" value="TreeGrafter"/>
</dbReference>
<dbReference type="Gene3D" id="3.40.1800.20">
    <property type="match status" value="1"/>
</dbReference>
<dbReference type="RefSeq" id="XP_033236061.1">
    <property type="nucleotide sequence ID" value="XM_033380170.1"/>
</dbReference>
<dbReference type="GO" id="GO:0008270">
    <property type="term" value="F:zinc ion binding"/>
    <property type="evidence" value="ECO:0007669"/>
    <property type="project" value="UniProtKB-UniRule"/>
</dbReference>
<dbReference type="FunFam" id="3.30.160.60:FF:000295">
    <property type="entry name" value="zinc finger protein 19"/>
    <property type="match status" value="1"/>
</dbReference>
<feature type="domain" description="C2H2-type" evidence="8">
    <location>
        <begin position="243"/>
        <end position="270"/>
    </location>
</feature>
<feature type="domain" description="C2H2-type" evidence="8">
    <location>
        <begin position="187"/>
        <end position="214"/>
    </location>
</feature>
<dbReference type="PROSITE" id="PS51915">
    <property type="entry name" value="ZAD"/>
    <property type="match status" value="1"/>
</dbReference>
<feature type="binding site" evidence="6">
    <location>
        <position position="8"/>
    </location>
    <ligand>
        <name>Zn(2+)</name>
        <dbReference type="ChEBI" id="CHEBI:29105"/>
    </ligand>
</feature>
<dbReference type="SUPFAM" id="SSF57716">
    <property type="entry name" value="Glucocorticoid receptor-like (DNA-binding domain)"/>
    <property type="match status" value="1"/>
</dbReference>
<dbReference type="FunFam" id="3.30.160.60:FF:000110">
    <property type="entry name" value="Zinc finger protein-like"/>
    <property type="match status" value="1"/>
</dbReference>
<feature type="domain" description="ZAD" evidence="9">
    <location>
        <begin position="3"/>
        <end position="79"/>
    </location>
</feature>
<dbReference type="InterPro" id="IPR012934">
    <property type="entry name" value="Znf_AD"/>
</dbReference>
<dbReference type="Gene3D" id="3.30.160.60">
    <property type="entry name" value="Classic Zinc Finger"/>
    <property type="match status" value="6"/>
</dbReference>
<evidence type="ECO:0000313" key="10">
    <source>
        <dbReference type="Proteomes" id="UP000001819"/>
    </source>
</evidence>
<dbReference type="FunFam" id="3.30.160.60:FF:002343">
    <property type="entry name" value="Zinc finger protein 33A"/>
    <property type="match status" value="2"/>
</dbReference>
<gene>
    <name evidence="11" type="primary">LOC117184074</name>
</gene>
<keyword evidence="4 6" id="KW-0862">Zinc</keyword>
<reference evidence="11" key="1">
    <citation type="submission" date="2025-08" db="UniProtKB">
        <authorList>
            <consortium name="RefSeq"/>
        </authorList>
    </citation>
    <scope>IDENTIFICATION</scope>
    <source>
        <strain evidence="11">MV-25-SWS-2005</strain>
        <tissue evidence="11">Whole body</tissue>
    </source>
</reference>
<dbReference type="Pfam" id="PF07776">
    <property type="entry name" value="zf-AD"/>
    <property type="match status" value="1"/>
</dbReference>
<keyword evidence="3 5" id="KW-0863">Zinc-finger</keyword>
<feature type="domain" description="C2H2-type" evidence="8">
    <location>
        <begin position="159"/>
        <end position="186"/>
    </location>
</feature>
<dbReference type="InterPro" id="IPR036236">
    <property type="entry name" value="Znf_C2H2_sf"/>
</dbReference>
<feature type="domain" description="C2H2-type" evidence="8">
    <location>
        <begin position="215"/>
        <end position="242"/>
    </location>
</feature>
<proteinExistence type="predicted"/>
<sequence>MEEMCRVCMGNSGALANIFDETHTWDTCIADMIAQCTGYEVRRGDLLSENICPPCLEDAVNAFNLIKTCEQSHQIYFPVVEKHIEDSCCDNLNGEVWEPSDSETEQSIPFETDVRIHKNEADKTDYLERPYKCPDCPKTFQKKYQHTRHIRTHTEERPHKCTLCSKSFKRKDKLKLHVWTHTGERPYKCTDCSKSFISQCELTVHIRVHTGEQPYQCDHCLKSFQRQSNLKRHSRIHTGERPHLCIYCSKSFKQKHHLSEHILTHAEEKLYTCSYCTKNFRQKSSLGKHTRNHVIQMDASQFQITFKDESEDTDNVRSPRAHTRHE</sequence>
<dbReference type="AlphaFoldDB" id="A0A6I8VY86"/>
<feature type="domain" description="C2H2-type" evidence="8">
    <location>
        <begin position="271"/>
        <end position="298"/>
    </location>
</feature>
<dbReference type="FunFam" id="3.30.160.60:FF:000446">
    <property type="entry name" value="Zinc finger protein"/>
    <property type="match status" value="1"/>
</dbReference>
<evidence type="ECO:0000256" key="3">
    <source>
        <dbReference type="ARBA" id="ARBA00022771"/>
    </source>
</evidence>
<dbReference type="PANTHER" id="PTHR23235">
    <property type="entry name" value="KRUEPPEL-LIKE TRANSCRIPTION FACTOR"/>
    <property type="match status" value="1"/>
</dbReference>